<dbReference type="AlphaFoldDB" id="A0A1E7RC79"/>
<feature type="transmembrane region" description="Helical" evidence="1">
    <location>
        <begin position="110"/>
        <end position="129"/>
    </location>
</feature>
<protein>
    <submittedName>
        <fullName evidence="2">Preprotein translocase subunit SecA</fullName>
    </submittedName>
</protein>
<feature type="transmembrane region" description="Helical" evidence="1">
    <location>
        <begin position="29"/>
        <end position="60"/>
    </location>
</feature>
<organism evidence="2 3">
    <name type="scientific">Acinetobacter qingfengensis</name>
    <dbReference type="NCBI Taxonomy" id="1262585"/>
    <lineage>
        <taxon>Bacteria</taxon>
        <taxon>Pseudomonadati</taxon>
        <taxon>Pseudomonadota</taxon>
        <taxon>Gammaproteobacteria</taxon>
        <taxon>Moraxellales</taxon>
        <taxon>Moraxellaceae</taxon>
        <taxon>Acinetobacter</taxon>
    </lineage>
</organism>
<dbReference type="EMBL" id="MKKK01000015">
    <property type="protein sequence ID" value="OEY97000.1"/>
    <property type="molecule type" value="Genomic_DNA"/>
</dbReference>
<keyword evidence="3" id="KW-1185">Reference proteome</keyword>
<keyword evidence="1" id="KW-0812">Transmembrane</keyword>
<evidence type="ECO:0000256" key="1">
    <source>
        <dbReference type="SAM" id="Phobius"/>
    </source>
</evidence>
<dbReference type="STRING" id="1262585.BJI46_11180"/>
<dbReference type="RefSeq" id="WP_070069538.1">
    <property type="nucleotide sequence ID" value="NZ_MKKK01000015.1"/>
</dbReference>
<proteinExistence type="predicted"/>
<gene>
    <name evidence="2" type="ORF">BJI46_11180</name>
</gene>
<sequence length="353" mass="40949">MQNPKPSHPLLKNIDHTTWQWKVFLIYDALMMLLIVCNLLTLLVQAFILSGFGAWITELLHLSTFRSHYIQVWYPIVNTIDFYFICYLIAELAARWLFSIIANHHRRWWFFPFIHWYEVLAIIPMFRFLRLARAGIIAYRLHELGYQVVPGKIIRQVKFYYDVVMEELTDRIVLTVIKGVENELDTSTTHHQRIHAIIDHHRQPFAQALAEILQLSVAQTLAKQQQLISNDIGQIVNQAIIDTPELKQLLSVMPIIGHKLEQQIQSIGQRIGENITTGIVDRFSRQPNPASTANPLLTEISDQISQTPLDTAQIDQLIESIVRESFIGIREQVKIKQWQQKLDKNTDSISNSV</sequence>
<comment type="caution">
    <text evidence="2">The sequence shown here is derived from an EMBL/GenBank/DDBJ whole genome shotgun (WGS) entry which is preliminary data.</text>
</comment>
<name>A0A1E7RC79_9GAMM</name>
<feature type="transmembrane region" description="Helical" evidence="1">
    <location>
        <begin position="72"/>
        <end position="90"/>
    </location>
</feature>
<evidence type="ECO:0000313" key="3">
    <source>
        <dbReference type="Proteomes" id="UP000185895"/>
    </source>
</evidence>
<keyword evidence="1" id="KW-0472">Membrane</keyword>
<evidence type="ECO:0000313" key="2">
    <source>
        <dbReference type="EMBL" id="OEY97000.1"/>
    </source>
</evidence>
<dbReference type="Proteomes" id="UP000185895">
    <property type="component" value="Unassembled WGS sequence"/>
</dbReference>
<keyword evidence="1" id="KW-1133">Transmembrane helix</keyword>
<accession>A0A1E7RC79</accession>
<reference evidence="2 3" key="1">
    <citation type="submission" date="2016-09" db="EMBL/GenBank/DDBJ databases">
        <authorList>
            <person name="Capua I."/>
            <person name="De Benedictis P."/>
            <person name="Joannis T."/>
            <person name="Lombin L.H."/>
            <person name="Cattoli G."/>
        </authorList>
    </citation>
    <scope>NUCLEOTIDE SEQUENCE [LARGE SCALE GENOMIC DNA]</scope>
    <source>
        <strain evidence="2 3">ANC 4671</strain>
    </source>
</reference>
<dbReference type="OrthoDB" id="974877at2"/>